<evidence type="ECO:0000313" key="2">
    <source>
        <dbReference type="Proteomes" id="UP000054538"/>
    </source>
</evidence>
<evidence type="ECO:0000313" key="1">
    <source>
        <dbReference type="EMBL" id="KIK93869.1"/>
    </source>
</evidence>
<name>A0A0D0E154_9AGAM</name>
<accession>A0A0D0E154</accession>
<dbReference type="Proteomes" id="UP000054538">
    <property type="component" value="Unassembled WGS sequence"/>
</dbReference>
<reference evidence="2" key="2">
    <citation type="submission" date="2015-01" db="EMBL/GenBank/DDBJ databases">
        <title>Evolutionary Origins and Diversification of the Mycorrhizal Mutualists.</title>
        <authorList>
            <consortium name="DOE Joint Genome Institute"/>
            <consortium name="Mycorrhizal Genomics Consortium"/>
            <person name="Kohler A."/>
            <person name="Kuo A."/>
            <person name="Nagy L.G."/>
            <person name="Floudas D."/>
            <person name="Copeland A."/>
            <person name="Barry K.W."/>
            <person name="Cichocki N."/>
            <person name="Veneault-Fourrey C."/>
            <person name="LaButti K."/>
            <person name="Lindquist E.A."/>
            <person name="Lipzen A."/>
            <person name="Lundell T."/>
            <person name="Morin E."/>
            <person name="Murat C."/>
            <person name="Riley R."/>
            <person name="Ohm R."/>
            <person name="Sun H."/>
            <person name="Tunlid A."/>
            <person name="Henrissat B."/>
            <person name="Grigoriev I.V."/>
            <person name="Hibbett D.S."/>
            <person name="Martin F."/>
        </authorList>
    </citation>
    <scope>NUCLEOTIDE SEQUENCE [LARGE SCALE GENOMIC DNA]</scope>
    <source>
        <strain evidence="2">Ve08.2h10</strain>
    </source>
</reference>
<proteinExistence type="predicted"/>
<gene>
    <name evidence="1" type="ORF">PAXRUDRAFT_828555</name>
</gene>
<keyword evidence="2" id="KW-1185">Reference proteome</keyword>
<dbReference type="AlphaFoldDB" id="A0A0D0E154"/>
<dbReference type="InParanoid" id="A0A0D0E154"/>
<sequence length="84" mass="9496">MEPRGSPANVVSHACSYYGNNLLVTYCVPFATVTVLDVEWRVNFLTGDDQRRGRVTTYKKLRCCLDSEGLEGNNRHTSHDQCTQ</sequence>
<dbReference type="HOGENOM" id="CLU_2528146_0_0_1"/>
<protein>
    <submittedName>
        <fullName evidence="1">Uncharacterized protein</fullName>
    </submittedName>
</protein>
<reference evidence="1 2" key="1">
    <citation type="submission" date="2014-04" db="EMBL/GenBank/DDBJ databases">
        <authorList>
            <consortium name="DOE Joint Genome Institute"/>
            <person name="Kuo A."/>
            <person name="Kohler A."/>
            <person name="Jargeat P."/>
            <person name="Nagy L.G."/>
            <person name="Floudas D."/>
            <person name="Copeland A."/>
            <person name="Barry K.W."/>
            <person name="Cichocki N."/>
            <person name="Veneault-Fourrey C."/>
            <person name="LaButti K."/>
            <person name="Lindquist E.A."/>
            <person name="Lipzen A."/>
            <person name="Lundell T."/>
            <person name="Morin E."/>
            <person name="Murat C."/>
            <person name="Sun H."/>
            <person name="Tunlid A."/>
            <person name="Henrissat B."/>
            <person name="Grigoriev I.V."/>
            <person name="Hibbett D.S."/>
            <person name="Martin F."/>
            <person name="Nordberg H.P."/>
            <person name="Cantor M.N."/>
            <person name="Hua S.X."/>
        </authorList>
    </citation>
    <scope>NUCLEOTIDE SEQUENCE [LARGE SCALE GENOMIC DNA]</scope>
    <source>
        <strain evidence="1 2">Ve08.2h10</strain>
    </source>
</reference>
<organism evidence="1 2">
    <name type="scientific">Paxillus rubicundulus Ve08.2h10</name>
    <dbReference type="NCBI Taxonomy" id="930991"/>
    <lineage>
        <taxon>Eukaryota</taxon>
        <taxon>Fungi</taxon>
        <taxon>Dikarya</taxon>
        <taxon>Basidiomycota</taxon>
        <taxon>Agaricomycotina</taxon>
        <taxon>Agaricomycetes</taxon>
        <taxon>Agaricomycetidae</taxon>
        <taxon>Boletales</taxon>
        <taxon>Paxilineae</taxon>
        <taxon>Paxillaceae</taxon>
        <taxon>Paxillus</taxon>
    </lineage>
</organism>
<dbReference type="EMBL" id="KN825148">
    <property type="protein sequence ID" value="KIK93869.1"/>
    <property type="molecule type" value="Genomic_DNA"/>
</dbReference>